<gene>
    <name evidence="1" type="ORF">HHK36_004320</name>
</gene>
<evidence type="ECO:0000313" key="1">
    <source>
        <dbReference type="EMBL" id="KAF8411762.1"/>
    </source>
</evidence>
<reference evidence="1 2" key="1">
    <citation type="submission" date="2020-04" db="EMBL/GenBank/DDBJ databases">
        <title>Plant Genome Project.</title>
        <authorList>
            <person name="Zhang R.-G."/>
        </authorList>
    </citation>
    <scope>NUCLEOTIDE SEQUENCE [LARGE SCALE GENOMIC DNA]</scope>
    <source>
        <strain evidence="1">YNK0</strain>
        <tissue evidence="1">Leaf</tissue>
    </source>
</reference>
<proteinExistence type="predicted"/>
<protein>
    <submittedName>
        <fullName evidence="1">Uncharacterized protein</fullName>
    </submittedName>
</protein>
<organism evidence="1 2">
    <name type="scientific">Tetracentron sinense</name>
    <name type="common">Spur-leaf</name>
    <dbReference type="NCBI Taxonomy" id="13715"/>
    <lineage>
        <taxon>Eukaryota</taxon>
        <taxon>Viridiplantae</taxon>
        <taxon>Streptophyta</taxon>
        <taxon>Embryophyta</taxon>
        <taxon>Tracheophyta</taxon>
        <taxon>Spermatophyta</taxon>
        <taxon>Magnoliopsida</taxon>
        <taxon>Trochodendrales</taxon>
        <taxon>Trochodendraceae</taxon>
        <taxon>Tetracentron</taxon>
    </lineage>
</organism>
<dbReference type="AlphaFoldDB" id="A0A834ZSQ3"/>
<keyword evidence="2" id="KW-1185">Reference proteome</keyword>
<accession>A0A834ZSQ3</accession>
<evidence type="ECO:0000313" key="2">
    <source>
        <dbReference type="Proteomes" id="UP000655225"/>
    </source>
</evidence>
<comment type="caution">
    <text evidence="1">The sequence shown here is derived from an EMBL/GenBank/DDBJ whole genome shotgun (WGS) entry which is preliminary data.</text>
</comment>
<dbReference type="EMBL" id="JABCRI010000002">
    <property type="protein sequence ID" value="KAF8411762.1"/>
    <property type="molecule type" value="Genomic_DNA"/>
</dbReference>
<dbReference type="Proteomes" id="UP000655225">
    <property type="component" value="Unassembled WGS sequence"/>
</dbReference>
<sequence>MSLTTFQWSDSSYSSYAQYENGGFLGVPMGSSPCDPYYNRPQSLPIGPPLPSLPQDPDLKEVREKEGIPVLEDEIMPELVKEALKEKKNKGGFNSITLASPFAFDDNYGYFRLEMLVFWRRWLEGVAAGTMKMGKANYGDPEKLVDVEHSLTDKSWLHDPFFHNGNKLLKSEGMAENYAIYHIAYTALSLLPGSGQPEFEPLSSASWHP</sequence>
<name>A0A834ZSQ3_TETSI</name>